<dbReference type="Proteomes" id="UP000728185">
    <property type="component" value="Unassembled WGS sequence"/>
</dbReference>
<protein>
    <submittedName>
        <fullName evidence="1">Uncharacterized protein</fullName>
    </submittedName>
</protein>
<keyword evidence="2" id="KW-1185">Reference proteome</keyword>
<dbReference type="EMBL" id="LUCM01001760">
    <property type="protein sequence ID" value="KAA0198402.1"/>
    <property type="molecule type" value="Genomic_DNA"/>
</dbReference>
<evidence type="ECO:0000313" key="2">
    <source>
        <dbReference type="Proteomes" id="UP000728185"/>
    </source>
</evidence>
<proteinExistence type="predicted"/>
<organism evidence="1 2">
    <name type="scientific">Fasciolopsis buskii</name>
    <dbReference type="NCBI Taxonomy" id="27845"/>
    <lineage>
        <taxon>Eukaryota</taxon>
        <taxon>Metazoa</taxon>
        <taxon>Spiralia</taxon>
        <taxon>Lophotrochozoa</taxon>
        <taxon>Platyhelminthes</taxon>
        <taxon>Trematoda</taxon>
        <taxon>Digenea</taxon>
        <taxon>Plagiorchiida</taxon>
        <taxon>Echinostomata</taxon>
        <taxon>Echinostomatoidea</taxon>
        <taxon>Fasciolidae</taxon>
        <taxon>Fasciolopsis</taxon>
    </lineage>
</organism>
<sequence length="100" mass="11432">MILKSFIQVKFLFVDSRIFPDDPLDFPTFLRLFYGMRSIISGSSLRSTLEFLIDAFDGNKDQLKMVLRKFGDVVTEDYGDGFIESVLSKFETMPSETGVN</sequence>
<reference evidence="1" key="1">
    <citation type="submission" date="2019-05" db="EMBL/GenBank/DDBJ databases">
        <title>Annotation for the trematode Fasciolopsis buski.</title>
        <authorList>
            <person name="Choi Y.-J."/>
        </authorList>
    </citation>
    <scope>NUCLEOTIDE SEQUENCE</scope>
    <source>
        <strain evidence="1">HT</strain>
        <tissue evidence="1">Whole worm</tissue>
    </source>
</reference>
<evidence type="ECO:0000313" key="1">
    <source>
        <dbReference type="EMBL" id="KAA0198402.1"/>
    </source>
</evidence>
<name>A0A8E0S5D8_9TREM</name>
<dbReference type="OrthoDB" id="6242972at2759"/>
<gene>
    <name evidence="1" type="ORF">FBUS_06004</name>
</gene>
<dbReference type="AlphaFoldDB" id="A0A8E0S5D8"/>
<accession>A0A8E0S5D8</accession>
<comment type="caution">
    <text evidence="1">The sequence shown here is derived from an EMBL/GenBank/DDBJ whole genome shotgun (WGS) entry which is preliminary data.</text>
</comment>